<evidence type="ECO:0000313" key="3">
    <source>
        <dbReference type="EMBL" id="ERL96119.1"/>
    </source>
</evidence>
<name>U4UPW1_DENPD</name>
<gene>
    <name evidence="2" type="ORF">D910_01053</name>
    <name evidence="3" type="ORF">D910_01096</name>
</gene>
<evidence type="ECO:0000313" key="2">
    <source>
        <dbReference type="EMBL" id="ERL96109.1"/>
    </source>
</evidence>
<dbReference type="Gene3D" id="3.15.10.50">
    <property type="match status" value="1"/>
</dbReference>
<dbReference type="EMBL" id="KI209979">
    <property type="protein sequence ID" value="ERL96119.1"/>
    <property type="molecule type" value="Genomic_DNA"/>
</dbReference>
<dbReference type="EMBL" id="KI209918">
    <property type="protein sequence ID" value="ERL96109.1"/>
    <property type="molecule type" value="Genomic_DNA"/>
</dbReference>
<feature type="chain" id="PRO_5007730825" description="Lipid-binding serum glycoprotein N-terminal domain-containing protein" evidence="1">
    <location>
        <begin position="38"/>
        <end position="273"/>
    </location>
</feature>
<feature type="signal peptide" evidence="1">
    <location>
        <begin position="1"/>
        <end position="37"/>
    </location>
</feature>
<dbReference type="Proteomes" id="UP000030742">
    <property type="component" value="Unassembled WGS sequence"/>
</dbReference>
<evidence type="ECO:0000256" key="1">
    <source>
        <dbReference type="SAM" id="SignalP"/>
    </source>
</evidence>
<evidence type="ECO:0000313" key="4">
    <source>
        <dbReference type="Proteomes" id="UP000030742"/>
    </source>
</evidence>
<proteinExistence type="predicted"/>
<dbReference type="InterPro" id="IPR020234">
    <property type="entry name" value="Mite_allergen_group-7"/>
</dbReference>
<dbReference type="OrthoDB" id="6419576at2759"/>
<sequence length="273" mass="30101">MKHLKSSCDIIGWPSCEMVLKMKTALFLVLAAAAAAAAEVQLRPGITPFQLPAVASELLQTEVLEASFIQADVTKYAYEIVEKIQELIIQQGFDPMALSDEEIELPLTTLNLTNGWVVDLSTLNVSDSVIVKYSTETKVLELTIPLAFHELLISYDYHFVQLLVSVKGAINAKISNFKLNLHLGFNFSDYHAFVDKADVRDTGSITIEFTGLGLLDWIIDLLTDWGIVFLHGIILSIVDLIIQQPVEGFVSDINALIDSMLHPNSTLAGSFYG</sequence>
<dbReference type="Pfam" id="PF16984">
    <property type="entry name" value="Grp7_allergen"/>
    <property type="match status" value="1"/>
</dbReference>
<accession>U4UPW1</accession>
<protein>
    <recommendedName>
        <fullName evidence="5">Lipid-binding serum glycoprotein N-terminal domain-containing protein</fullName>
    </recommendedName>
</protein>
<keyword evidence="1" id="KW-0732">Signal</keyword>
<dbReference type="AlphaFoldDB" id="U4UPW1"/>
<evidence type="ECO:0008006" key="5">
    <source>
        <dbReference type="Google" id="ProtNLM"/>
    </source>
</evidence>
<organism evidence="2 4">
    <name type="scientific">Dendroctonus ponderosae</name>
    <name type="common">Mountain pine beetle</name>
    <dbReference type="NCBI Taxonomy" id="77166"/>
    <lineage>
        <taxon>Eukaryota</taxon>
        <taxon>Metazoa</taxon>
        <taxon>Ecdysozoa</taxon>
        <taxon>Arthropoda</taxon>
        <taxon>Hexapoda</taxon>
        <taxon>Insecta</taxon>
        <taxon>Pterygota</taxon>
        <taxon>Neoptera</taxon>
        <taxon>Endopterygota</taxon>
        <taxon>Coleoptera</taxon>
        <taxon>Polyphaga</taxon>
        <taxon>Cucujiformia</taxon>
        <taxon>Curculionidae</taxon>
        <taxon>Scolytinae</taxon>
        <taxon>Dendroctonus</taxon>
    </lineage>
</organism>
<reference evidence="2 4" key="1">
    <citation type="journal article" date="2013" name="Genome Biol.">
        <title>Draft genome of the mountain pine beetle, Dendroctonus ponderosae Hopkins, a major forest pest.</title>
        <authorList>
            <person name="Keeling C.I."/>
            <person name="Yuen M.M."/>
            <person name="Liao N.Y."/>
            <person name="Docking T.R."/>
            <person name="Chan S.K."/>
            <person name="Taylor G.A."/>
            <person name="Palmquist D.L."/>
            <person name="Jackman S.D."/>
            <person name="Nguyen A."/>
            <person name="Li M."/>
            <person name="Henderson H."/>
            <person name="Janes J.K."/>
            <person name="Zhao Y."/>
            <person name="Pandoh P."/>
            <person name="Moore R."/>
            <person name="Sperling F.A."/>
            <person name="Huber D.P."/>
            <person name="Birol I."/>
            <person name="Jones S.J."/>
            <person name="Bohlmann J."/>
        </authorList>
    </citation>
    <scope>NUCLEOTIDE SEQUENCE</scope>
</reference>
<dbReference type="InterPro" id="IPR038602">
    <property type="entry name" value="Mite_allergen_7_sf"/>
</dbReference>